<dbReference type="SUPFAM" id="SSF48498">
    <property type="entry name" value="Tetracyclin repressor-like, C-terminal domain"/>
    <property type="match status" value="1"/>
</dbReference>
<protein>
    <submittedName>
        <fullName evidence="4">DNA-binding transcriptional regulator, AcrR family</fullName>
    </submittedName>
</protein>
<reference evidence="4 5" key="1">
    <citation type="submission" date="2016-10" db="EMBL/GenBank/DDBJ databases">
        <authorList>
            <person name="Varghese N."/>
            <person name="Submissions S."/>
        </authorList>
    </citation>
    <scope>NUCLEOTIDE SEQUENCE [LARGE SCALE GENOMIC DNA]</scope>
    <source>
        <strain evidence="4 5">PL 12/M</strain>
    </source>
</reference>
<evidence type="ECO:0000256" key="1">
    <source>
        <dbReference type="ARBA" id="ARBA00023125"/>
    </source>
</evidence>
<dbReference type="PANTHER" id="PTHR43479">
    <property type="entry name" value="ACREF/ENVCD OPERON REPRESSOR-RELATED"/>
    <property type="match status" value="1"/>
</dbReference>
<accession>A0A7Z7FCJ8</accession>
<dbReference type="EMBL" id="FNCA01000004">
    <property type="protein sequence ID" value="SDF80234.1"/>
    <property type="molecule type" value="Genomic_DNA"/>
</dbReference>
<dbReference type="InterPro" id="IPR001647">
    <property type="entry name" value="HTH_TetR"/>
</dbReference>
<dbReference type="AlphaFoldDB" id="A0A7Z7FCJ8"/>
<keyword evidence="1 2" id="KW-0238">DNA-binding</keyword>
<evidence type="ECO:0000259" key="3">
    <source>
        <dbReference type="PROSITE" id="PS50977"/>
    </source>
</evidence>
<dbReference type="Pfam" id="PF00440">
    <property type="entry name" value="TetR_N"/>
    <property type="match status" value="1"/>
</dbReference>
<dbReference type="PRINTS" id="PR00455">
    <property type="entry name" value="HTHTETR"/>
</dbReference>
<dbReference type="OrthoDB" id="135877at2157"/>
<name>A0A7Z7FCJ8_9EURY</name>
<dbReference type="Proteomes" id="UP000199259">
    <property type="component" value="Unassembled WGS sequence"/>
</dbReference>
<dbReference type="InterPro" id="IPR023772">
    <property type="entry name" value="DNA-bd_HTH_TetR-type_CS"/>
</dbReference>
<dbReference type="Gene3D" id="1.10.357.10">
    <property type="entry name" value="Tetracycline Repressor, domain 2"/>
    <property type="match status" value="1"/>
</dbReference>
<dbReference type="InterPro" id="IPR009057">
    <property type="entry name" value="Homeodomain-like_sf"/>
</dbReference>
<dbReference type="PANTHER" id="PTHR43479:SF11">
    <property type="entry name" value="ACREF_ENVCD OPERON REPRESSOR-RELATED"/>
    <property type="match status" value="1"/>
</dbReference>
<gene>
    <name evidence="4" type="ORF">SAMN04488589_1369</name>
</gene>
<dbReference type="InterPro" id="IPR036271">
    <property type="entry name" value="Tet_transcr_reg_TetR-rel_C_sf"/>
</dbReference>
<feature type="DNA-binding region" description="H-T-H motif" evidence="2">
    <location>
        <begin position="32"/>
        <end position="51"/>
    </location>
</feature>
<dbReference type="InterPro" id="IPR050624">
    <property type="entry name" value="HTH-type_Tx_Regulator"/>
</dbReference>
<dbReference type="PROSITE" id="PS50977">
    <property type="entry name" value="HTH_TETR_2"/>
    <property type="match status" value="1"/>
</dbReference>
<comment type="caution">
    <text evidence="4">The sequence shown here is derived from an EMBL/GenBank/DDBJ whole genome shotgun (WGS) entry which is preliminary data.</text>
</comment>
<evidence type="ECO:0000313" key="5">
    <source>
        <dbReference type="Proteomes" id="UP000199259"/>
    </source>
</evidence>
<feature type="domain" description="HTH tetR-type" evidence="3">
    <location>
        <begin position="9"/>
        <end position="69"/>
    </location>
</feature>
<dbReference type="SUPFAM" id="SSF46689">
    <property type="entry name" value="Homeodomain-like"/>
    <property type="match status" value="1"/>
</dbReference>
<sequence>MSLREQKKKETRNRIFEISLRLFKEKGFEGTTVDEITKEAGIAKGTFFNYFPTKESLLSYFREQREEFIISIMQDQMSREIPVREKIENFLVHVAEYYEKDRYLLRLLFFEQRRLLMSSGHRPSQGDHRKKKQELFIGMLADLSSEGMQKGEIRSDIDPKLIAQTLHAVYFHSLMSWLHSEIDYSFSKDMSAKIDIIFEGIGV</sequence>
<evidence type="ECO:0000313" key="4">
    <source>
        <dbReference type="EMBL" id="SDF80234.1"/>
    </source>
</evidence>
<dbReference type="RefSeq" id="WP_091709735.1">
    <property type="nucleotide sequence ID" value="NZ_FNCA01000004.1"/>
</dbReference>
<keyword evidence="5" id="KW-1185">Reference proteome</keyword>
<dbReference type="PROSITE" id="PS01081">
    <property type="entry name" value="HTH_TETR_1"/>
    <property type="match status" value="1"/>
</dbReference>
<evidence type="ECO:0000256" key="2">
    <source>
        <dbReference type="PROSITE-ProRule" id="PRU00335"/>
    </source>
</evidence>
<dbReference type="GO" id="GO:0003677">
    <property type="term" value="F:DNA binding"/>
    <property type="evidence" value="ECO:0007669"/>
    <property type="project" value="UniProtKB-UniRule"/>
</dbReference>
<organism evidence="4 5">
    <name type="scientific">Methanolobus vulcani</name>
    <dbReference type="NCBI Taxonomy" id="38026"/>
    <lineage>
        <taxon>Archaea</taxon>
        <taxon>Methanobacteriati</taxon>
        <taxon>Methanobacteriota</taxon>
        <taxon>Stenosarchaea group</taxon>
        <taxon>Methanomicrobia</taxon>
        <taxon>Methanosarcinales</taxon>
        <taxon>Methanosarcinaceae</taxon>
        <taxon>Methanolobus</taxon>
    </lineage>
</organism>
<proteinExistence type="predicted"/>